<sequence length="76" mass="8956">MSYQRIHAQTTGMKNGVRIFRDVELDINPDRTEYDFIPATYSRPALARVHRRVYREFGRYDVLPELVVQDSIEVIA</sequence>
<proteinExistence type="predicted"/>
<protein>
    <submittedName>
        <fullName evidence="1">Uncharacterized protein</fullName>
    </submittedName>
</protein>
<reference evidence="1 2" key="1">
    <citation type="submission" date="2021-07" db="EMBL/GenBank/DDBJ databases">
        <title>complete genome sequencing of Tessaracoccus sp.J1M15.</title>
        <authorList>
            <person name="Bae J.-W."/>
            <person name="Kim D.-y."/>
        </authorList>
    </citation>
    <scope>NUCLEOTIDE SEQUENCE [LARGE SCALE GENOMIC DNA]</scope>
    <source>
        <strain evidence="1 2">J1M15</strain>
    </source>
</reference>
<dbReference type="Proteomes" id="UP000824504">
    <property type="component" value="Chromosome"/>
</dbReference>
<organism evidence="1 2">
    <name type="scientific">Tessaracoccus palaemonis</name>
    <dbReference type="NCBI Taxonomy" id="2829499"/>
    <lineage>
        <taxon>Bacteria</taxon>
        <taxon>Bacillati</taxon>
        <taxon>Actinomycetota</taxon>
        <taxon>Actinomycetes</taxon>
        <taxon>Propionibacteriales</taxon>
        <taxon>Propionibacteriaceae</taxon>
        <taxon>Tessaracoccus</taxon>
    </lineage>
</organism>
<dbReference type="EMBL" id="CP079216">
    <property type="protein sequence ID" value="QXT62724.1"/>
    <property type="molecule type" value="Genomic_DNA"/>
</dbReference>
<evidence type="ECO:0000313" key="1">
    <source>
        <dbReference type="EMBL" id="QXT62724.1"/>
    </source>
</evidence>
<keyword evidence="2" id="KW-1185">Reference proteome</keyword>
<accession>A0ABX8SIB6</accession>
<name>A0ABX8SIB6_9ACTN</name>
<gene>
    <name evidence="1" type="ORF">KDB89_13475</name>
</gene>
<dbReference type="RefSeq" id="WP_219081871.1">
    <property type="nucleotide sequence ID" value="NZ_CP079216.1"/>
</dbReference>
<evidence type="ECO:0000313" key="2">
    <source>
        <dbReference type="Proteomes" id="UP000824504"/>
    </source>
</evidence>